<feature type="domain" description="Response regulatory" evidence="7">
    <location>
        <begin position="28"/>
        <end position="144"/>
    </location>
</feature>
<dbReference type="InterPro" id="IPR001789">
    <property type="entry name" value="Sig_transdc_resp-reg_receiver"/>
</dbReference>
<dbReference type="SMART" id="SM00448">
    <property type="entry name" value="REC"/>
    <property type="match status" value="1"/>
</dbReference>
<dbReference type="InterPro" id="IPR000792">
    <property type="entry name" value="Tscrpt_reg_LuxR_C"/>
</dbReference>
<dbReference type="PROSITE" id="PS00622">
    <property type="entry name" value="HTH_LUXR_1"/>
    <property type="match status" value="1"/>
</dbReference>
<dbReference type="SUPFAM" id="SSF52172">
    <property type="entry name" value="CheY-like"/>
    <property type="match status" value="1"/>
</dbReference>
<comment type="caution">
    <text evidence="8">The sequence shown here is derived from an EMBL/GenBank/DDBJ whole genome shotgun (WGS) entry which is preliminary data.</text>
</comment>
<dbReference type="GO" id="GO:0000160">
    <property type="term" value="P:phosphorelay signal transduction system"/>
    <property type="evidence" value="ECO:0007669"/>
    <property type="project" value="InterPro"/>
</dbReference>
<dbReference type="InterPro" id="IPR039420">
    <property type="entry name" value="WalR-like"/>
</dbReference>
<keyword evidence="9" id="KW-1185">Reference proteome</keyword>
<feature type="domain" description="HTH luxR-type" evidence="6">
    <location>
        <begin position="172"/>
        <end position="237"/>
    </location>
</feature>
<dbReference type="Pfam" id="PF00196">
    <property type="entry name" value="GerE"/>
    <property type="match status" value="1"/>
</dbReference>
<dbReference type="Pfam" id="PF00072">
    <property type="entry name" value="Response_reg"/>
    <property type="match status" value="1"/>
</dbReference>
<dbReference type="Proteomes" id="UP000606172">
    <property type="component" value="Unassembled WGS sequence"/>
</dbReference>
<dbReference type="PRINTS" id="PR00038">
    <property type="entry name" value="HTHLUXR"/>
</dbReference>
<accession>A0A919V7B7</accession>
<evidence type="ECO:0000313" key="8">
    <source>
        <dbReference type="EMBL" id="GII91922.1"/>
    </source>
</evidence>
<gene>
    <name evidence="8" type="ORF">Ssi02_21530</name>
</gene>
<keyword evidence="4" id="KW-0804">Transcription</keyword>
<dbReference type="GO" id="GO:0003677">
    <property type="term" value="F:DNA binding"/>
    <property type="evidence" value="ECO:0007669"/>
    <property type="project" value="UniProtKB-KW"/>
</dbReference>
<proteinExistence type="predicted"/>
<dbReference type="InterPro" id="IPR011006">
    <property type="entry name" value="CheY-like_superfamily"/>
</dbReference>
<dbReference type="PANTHER" id="PTHR43214:SF24">
    <property type="entry name" value="TRANSCRIPTIONAL REGULATORY PROTEIN NARL-RELATED"/>
    <property type="match status" value="1"/>
</dbReference>
<dbReference type="PROSITE" id="PS50043">
    <property type="entry name" value="HTH_LUXR_2"/>
    <property type="match status" value="1"/>
</dbReference>
<protein>
    <submittedName>
        <fullName evidence="8">DNA-binding response regulator</fullName>
    </submittedName>
</protein>
<dbReference type="EMBL" id="BOOW01000012">
    <property type="protein sequence ID" value="GII91922.1"/>
    <property type="molecule type" value="Genomic_DNA"/>
</dbReference>
<dbReference type="InterPro" id="IPR016032">
    <property type="entry name" value="Sig_transdc_resp-reg_C-effctor"/>
</dbReference>
<evidence type="ECO:0000259" key="6">
    <source>
        <dbReference type="PROSITE" id="PS50043"/>
    </source>
</evidence>
<sequence length="241" mass="25847">MTEPTRVPEDGMNEPARVPAGTVSAPIRVLLVDDERLVCAHLHTILSRAPGLEIVGQAHDGAEAVEAVIRHKPDVVLMDIRMPGVDGLTATERICALPNSPKVVMLTTFDLDEYALRALRAGAAGFLLKDTDPENLIDIVRVAAEGHAIVSPTLTRRLLAAFSVAAPSRHQARSLVATLTTRETEVLTCLGEGLSNAQIGTRLHLSETTVKGYVSRLLSKLHCTNRTQAALLAYDAGLVSR</sequence>
<evidence type="ECO:0000256" key="4">
    <source>
        <dbReference type="ARBA" id="ARBA00023163"/>
    </source>
</evidence>
<dbReference type="Gene3D" id="3.40.50.2300">
    <property type="match status" value="1"/>
</dbReference>
<dbReference type="CDD" id="cd17535">
    <property type="entry name" value="REC_NarL-like"/>
    <property type="match status" value="1"/>
</dbReference>
<dbReference type="SMART" id="SM00421">
    <property type="entry name" value="HTH_LUXR"/>
    <property type="match status" value="1"/>
</dbReference>
<organism evidence="8 9">
    <name type="scientific">Sinosporangium siamense</name>
    <dbReference type="NCBI Taxonomy" id="1367973"/>
    <lineage>
        <taxon>Bacteria</taxon>
        <taxon>Bacillati</taxon>
        <taxon>Actinomycetota</taxon>
        <taxon>Actinomycetes</taxon>
        <taxon>Streptosporangiales</taxon>
        <taxon>Streptosporangiaceae</taxon>
        <taxon>Sinosporangium</taxon>
    </lineage>
</organism>
<dbReference type="SUPFAM" id="SSF46894">
    <property type="entry name" value="C-terminal effector domain of the bipartite response regulators"/>
    <property type="match status" value="1"/>
</dbReference>
<evidence type="ECO:0000256" key="5">
    <source>
        <dbReference type="PROSITE-ProRule" id="PRU00169"/>
    </source>
</evidence>
<dbReference type="CDD" id="cd06170">
    <property type="entry name" value="LuxR_C_like"/>
    <property type="match status" value="1"/>
</dbReference>
<reference evidence="8" key="1">
    <citation type="submission" date="2021-01" db="EMBL/GenBank/DDBJ databases">
        <title>Whole genome shotgun sequence of Sinosporangium siamense NBRC 109515.</title>
        <authorList>
            <person name="Komaki H."/>
            <person name="Tamura T."/>
        </authorList>
    </citation>
    <scope>NUCLEOTIDE SEQUENCE</scope>
    <source>
        <strain evidence="8">NBRC 109515</strain>
    </source>
</reference>
<name>A0A919V7B7_9ACTN</name>
<evidence type="ECO:0000259" key="7">
    <source>
        <dbReference type="PROSITE" id="PS50110"/>
    </source>
</evidence>
<feature type="modified residue" description="4-aspartylphosphate" evidence="5">
    <location>
        <position position="79"/>
    </location>
</feature>
<keyword evidence="2" id="KW-0805">Transcription regulation</keyword>
<evidence type="ECO:0000313" key="9">
    <source>
        <dbReference type="Proteomes" id="UP000606172"/>
    </source>
</evidence>
<keyword evidence="3 8" id="KW-0238">DNA-binding</keyword>
<keyword evidence="1 5" id="KW-0597">Phosphoprotein</keyword>
<dbReference type="PANTHER" id="PTHR43214">
    <property type="entry name" value="TWO-COMPONENT RESPONSE REGULATOR"/>
    <property type="match status" value="1"/>
</dbReference>
<evidence type="ECO:0000256" key="1">
    <source>
        <dbReference type="ARBA" id="ARBA00022553"/>
    </source>
</evidence>
<dbReference type="InterPro" id="IPR058245">
    <property type="entry name" value="NreC/VraR/RcsB-like_REC"/>
</dbReference>
<dbReference type="GO" id="GO:0006355">
    <property type="term" value="P:regulation of DNA-templated transcription"/>
    <property type="evidence" value="ECO:0007669"/>
    <property type="project" value="InterPro"/>
</dbReference>
<dbReference type="AlphaFoldDB" id="A0A919V7B7"/>
<evidence type="ECO:0000256" key="3">
    <source>
        <dbReference type="ARBA" id="ARBA00023125"/>
    </source>
</evidence>
<evidence type="ECO:0000256" key="2">
    <source>
        <dbReference type="ARBA" id="ARBA00023015"/>
    </source>
</evidence>
<dbReference type="PROSITE" id="PS50110">
    <property type="entry name" value="RESPONSE_REGULATORY"/>
    <property type="match status" value="1"/>
</dbReference>